<dbReference type="Gene3D" id="3.40.30.10">
    <property type="entry name" value="Glutaredoxin"/>
    <property type="match status" value="1"/>
</dbReference>
<evidence type="ECO:0000259" key="1">
    <source>
        <dbReference type="Pfam" id="PF00578"/>
    </source>
</evidence>
<dbReference type="Pfam" id="PF00578">
    <property type="entry name" value="AhpC-TSA"/>
    <property type="match status" value="1"/>
</dbReference>
<dbReference type="AlphaFoldDB" id="A0A8J8GAM9"/>
<dbReference type="EMBL" id="JABSNO010000006">
    <property type="protein sequence ID" value="NRS92137.1"/>
    <property type="molecule type" value="Genomic_DNA"/>
</dbReference>
<name>A0A8J8GAM9_9FLAO</name>
<dbReference type="GO" id="GO:0016209">
    <property type="term" value="F:antioxidant activity"/>
    <property type="evidence" value="ECO:0007669"/>
    <property type="project" value="InterPro"/>
</dbReference>
<reference evidence="2" key="1">
    <citation type="submission" date="2020-05" db="EMBL/GenBank/DDBJ databases">
        <title>Genomic Encyclopedia of Type Strains, Phase IV (KMG-V): Genome sequencing to study the core and pangenomes of soil and plant-associated prokaryotes.</title>
        <authorList>
            <person name="Whitman W."/>
        </authorList>
    </citation>
    <scope>NUCLEOTIDE SEQUENCE</scope>
    <source>
        <strain evidence="2">16F</strain>
    </source>
</reference>
<keyword evidence="3" id="KW-1185">Reference proteome</keyword>
<sequence length="151" mass="17469">MTENSKITSIVVTDFEENEIYLMAKYKGKNLLLIIYRNQCLGCSGRAIPLAYVLQKEFKDLQVISIHTNFGNTKTTKEEIHSIFTIDELPFPIYIDEKHQVYDQFNSEGTPQWLIINHEGILFRSLFGSQEGAQIRLKYALEALMNFKSNL</sequence>
<dbReference type="InterPro" id="IPR036249">
    <property type="entry name" value="Thioredoxin-like_sf"/>
</dbReference>
<evidence type="ECO:0000313" key="2">
    <source>
        <dbReference type="EMBL" id="NRS92137.1"/>
    </source>
</evidence>
<dbReference type="GO" id="GO:0016491">
    <property type="term" value="F:oxidoreductase activity"/>
    <property type="evidence" value="ECO:0007669"/>
    <property type="project" value="InterPro"/>
</dbReference>
<dbReference type="Proteomes" id="UP000610746">
    <property type="component" value="Unassembled WGS sequence"/>
</dbReference>
<dbReference type="SUPFAM" id="SSF52833">
    <property type="entry name" value="Thioredoxin-like"/>
    <property type="match status" value="1"/>
</dbReference>
<dbReference type="InterPro" id="IPR000866">
    <property type="entry name" value="AhpC/TSA"/>
</dbReference>
<dbReference type="PANTHER" id="PTHR42852:SF13">
    <property type="entry name" value="PROTEIN DIPZ"/>
    <property type="match status" value="1"/>
</dbReference>
<dbReference type="PANTHER" id="PTHR42852">
    <property type="entry name" value="THIOL:DISULFIDE INTERCHANGE PROTEIN DSBE"/>
    <property type="match status" value="1"/>
</dbReference>
<protein>
    <submittedName>
        <fullName evidence="2">Peroxiredoxin</fullName>
    </submittedName>
</protein>
<proteinExistence type="predicted"/>
<accession>A0A8J8GAM9</accession>
<comment type="caution">
    <text evidence="2">The sequence shown here is derived from an EMBL/GenBank/DDBJ whole genome shotgun (WGS) entry which is preliminary data.</text>
</comment>
<evidence type="ECO:0000313" key="3">
    <source>
        <dbReference type="Proteomes" id="UP000610746"/>
    </source>
</evidence>
<feature type="domain" description="Alkyl hydroperoxide reductase subunit C/ Thiol specific antioxidant" evidence="1">
    <location>
        <begin position="10"/>
        <end position="122"/>
    </location>
</feature>
<organism evidence="2 3">
    <name type="scientific">Frigoriflavimonas asaccharolytica</name>
    <dbReference type="NCBI Taxonomy" id="2735899"/>
    <lineage>
        <taxon>Bacteria</taxon>
        <taxon>Pseudomonadati</taxon>
        <taxon>Bacteroidota</taxon>
        <taxon>Flavobacteriia</taxon>
        <taxon>Flavobacteriales</taxon>
        <taxon>Weeksellaceae</taxon>
        <taxon>Frigoriflavimonas</taxon>
    </lineage>
</organism>
<dbReference type="RefSeq" id="WP_173778746.1">
    <property type="nucleotide sequence ID" value="NZ_JABSNO010000006.1"/>
</dbReference>
<gene>
    <name evidence="2" type="ORF">HNQ03_001204</name>
</gene>
<dbReference type="InterPro" id="IPR050553">
    <property type="entry name" value="Thioredoxin_ResA/DsbE_sf"/>
</dbReference>